<feature type="domain" description="BLOC-2 complex member HPS3 N-terminal" evidence="2">
    <location>
        <begin position="25"/>
        <end position="262"/>
    </location>
</feature>
<organism evidence="4 5">
    <name type="scientific">Zootermopsis nevadensis</name>
    <name type="common">Dampwood termite</name>
    <dbReference type="NCBI Taxonomy" id="136037"/>
    <lineage>
        <taxon>Eukaryota</taxon>
        <taxon>Metazoa</taxon>
        <taxon>Ecdysozoa</taxon>
        <taxon>Arthropoda</taxon>
        <taxon>Hexapoda</taxon>
        <taxon>Insecta</taxon>
        <taxon>Pterygota</taxon>
        <taxon>Neoptera</taxon>
        <taxon>Polyneoptera</taxon>
        <taxon>Dictyoptera</taxon>
        <taxon>Blattodea</taxon>
        <taxon>Blattoidea</taxon>
        <taxon>Termitoidae</taxon>
        <taxon>Termopsidae</taxon>
        <taxon>Zootermopsis</taxon>
    </lineage>
</organism>
<evidence type="ECO:0000259" key="3">
    <source>
        <dbReference type="Pfam" id="PF14763"/>
    </source>
</evidence>
<dbReference type="STRING" id="136037.A0A067RSB7"/>
<gene>
    <name evidence="4" type="ORF">L798_12841</name>
</gene>
<dbReference type="Pfam" id="PF14763">
    <property type="entry name" value="HPS3_C"/>
    <property type="match status" value="1"/>
</dbReference>
<feature type="domain" description="BLOC-2 complex member HPS3 C-terminal" evidence="3">
    <location>
        <begin position="553"/>
        <end position="798"/>
    </location>
</feature>
<accession>A0A067RSB7</accession>
<name>A0A067RSB7_ZOONE</name>
<dbReference type="AlphaFoldDB" id="A0A067RSB7"/>
<feature type="compositionally biased region" description="Basic and acidic residues" evidence="1">
    <location>
        <begin position="934"/>
        <end position="947"/>
    </location>
</feature>
<evidence type="ECO:0000313" key="5">
    <source>
        <dbReference type="Proteomes" id="UP000027135"/>
    </source>
</evidence>
<dbReference type="EMBL" id="KK852498">
    <property type="protein sequence ID" value="KDR22704.1"/>
    <property type="molecule type" value="Genomic_DNA"/>
</dbReference>
<sequence length="1174" mass="129207">MLQPPYVTTAWELSHSKHRMVRVISVHHFVSQDIHTCEDPVTAATAPPNYLLLALPQHVVEVRDLSKGGGVSFSFPTVDQAQQMLHCCNGNYVATLEVKQNRQGKECSYARVYANWDVPSAVQQPMRARIAGRVTPSSAQSGPPSLEMIELPLKKAPSVIACCQTTGNLLLAFHKTLTLYHFRVCTRDISRLRFIDFEESGVFVDLSFSPTSLSLAEDIIACMADKYVHVFRLGPGAKTADQSQESTDRHANGNKNNNIDSHIDWEEVLRGDCNTDSKLHSSSFPLRVDLPSIVADKVTSCPGSPSGVMYRHIPFQVAPPNMSAVVWCTSPAATPWAAKSEVLHLLQLQITAPQLGSSAKQTYSSACDEFRSLVLKPLYARKEPGNTKAVTVINPMHSKYYGDLVSTVCLVVTQQEGYLYHFNMRDVQEPSRLQQAACVTVYPFTAPVTAVAMERFVLHALTETGLETYTLRAGHHFISALDPAGNLTACPPADDPVCLVGLRPFLGVERLLLADSYLVLLACSEESSSSSQDSHCSGGWTLYSLTLPCPAALYNDILTVGSAHRWSSPATYRHLLCEGHVILRTAIATVTWKPGTTEALPCSDSEEFTRQRDELYRESCALLADSYIMCDDEADWKLAAPFYKMAALTPVEVVNRVKKFELPPDLSAERKNQGLMSYLRECLLQLNQAPGDTLFSPAVPNFAHTLLDLFEQYDPAQVSTLVLNSSLLRDCATDRVLAIMKKQLSARAAPAASDALALVLLCIQRGSPEQAVAVLDSLTPSSLISILSDNPILLLERQCPASTRGSSSTSLSDGGDSTPSFSELASVLMDSKPAVLAVVLADFVTALQFATLREILQVFLEYIPSRIGIAGSAASDVLQKFLEKYFAWYFGDVTAQNLASCDAPTAEALKILVRSYLSDLRWHDAKTSGKKKLRSGEPEEPRRKLNPDKTGSSWENQSDTKVLFEESRSAFLAKMPPYSADLSKRLLSLQEGAEFALEDGGSARQEDADCDSLFKLQCLLCSGKLPQDCAIEVRQFAQTHPRLHGNLSLQVLCMPVLEAANVLLGFCPQALLRFTKDRFSGEAEWKWLLLMLHRKVQTLGDETLLKPFYLQVTRDVMTYLAQTLPVEDVCRVLPPGGDDLYRSYVQICQQAGHANHIRALIMATGQQLLTTLNL</sequence>
<keyword evidence="5" id="KW-1185">Reference proteome</keyword>
<dbReference type="GO" id="GO:0005737">
    <property type="term" value="C:cytoplasm"/>
    <property type="evidence" value="ECO:0007669"/>
    <property type="project" value="TreeGrafter"/>
</dbReference>
<evidence type="ECO:0000256" key="1">
    <source>
        <dbReference type="SAM" id="MobiDB-lite"/>
    </source>
</evidence>
<reference evidence="4 5" key="1">
    <citation type="journal article" date="2014" name="Nat. Commun.">
        <title>Molecular traces of alternative social organization in a termite genome.</title>
        <authorList>
            <person name="Terrapon N."/>
            <person name="Li C."/>
            <person name="Robertson H.M."/>
            <person name="Ji L."/>
            <person name="Meng X."/>
            <person name="Booth W."/>
            <person name="Chen Z."/>
            <person name="Childers C.P."/>
            <person name="Glastad K.M."/>
            <person name="Gokhale K."/>
            <person name="Gowin J."/>
            <person name="Gronenberg W."/>
            <person name="Hermansen R.A."/>
            <person name="Hu H."/>
            <person name="Hunt B.G."/>
            <person name="Huylmans A.K."/>
            <person name="Khalil S.M."/>
            <person name="Mitchell R.D."/>
            <person name="Munoz-Torres M.C."/>
            <person name="Mustard J.A."/>
            <person name="Pan H."/>
            <person name="Reese J.T."/>
            <person name="Scharf M.E."/>
            <person name="Sun F."/>
            <person name="Vogel H."/>
            <person name="Xiao J."/>
            <person name="Yang W."/>
            <person name="Yang Z."/>
            <person name="Yang Z."/>
            <person name="Zhou J."/>
            <person name="Zhu J."/>
            <person name="Brent C.S."/>
            <person name="Elsik C.G."/>
            <person name="Goodisman M.A."/>
            <person name="Liberles D.A."/>
            <person name="Roe R.M."/>
            <person name="Vargo E.L."/>
            <person name="Vilcinskas A."/>
            <person name="Wang J."/>
            <person name="Bornberg-Bauer E."/>
            <person name="Korb J."/>
            <person name="Zhang G."/>
            <person name="Liebig J."/>
        </authorList>
    </citation>
    <scope>NUCLEOTIDE SEQUENCE [LARGE SCALE GENOMIC DNA]</scope>
    <source>
        <tissue evidence="4">Whole organism</tissue>
    </source>
</reference>
<protein>
    <submittedName>
        <fullName evidence="4">Hermansky-Pudlak syndrome 3 protein</fullName>
    </submittedName>
</protein>
<evidence type="ECO:0000313" key="4">
    <source>
        <dbReference type="EMBL" id="KDR22704.1"/>
    </source>
</evidence>
<proteinExistence type="predicted"/>
<dbReference type="InterPro" id="IPR017216">
    <property type="entry name" value="HPS3"/>
</dbReference>
<dbReference type="InParanoid" id="A0A067RSB7"/>
<dbReference type="eggNOG" id="ENOG502QRQB">
    <property type="taxonomic scope" value="Eukaryota"/>
</dbReference>
<dbReference type="PANTHER" id="PTHR28633:SF1">
    <property type="entry name" value="BLOC-2 COMPLEX MEMBER HPS3"/>
    <property type="match status" value="1"/>
</dbReference>
<dbReference type="PANTHER" id="PTHR28633">
    <property type="entry name" value="HERMANSKY-PUDLAK SYNDROME 3 PROTEIN"/>
    <property type="match status" value="1"/>
</dbReference>
<dbReference type="Proteomes" id="UP000027135">
    <property type="component" value="Unassembled WGS sequence"/>
</dbReference>
<feature type="region of interest" description="Disordered" evidence="1">
    <location>
        <begin position="238"/>
        <end position="259"/>
    </location>
</feature>
<dbReference type="OMA" id="CIPYYKM"/>
<evidence type="ECO:0000259" key="2">
    <source>
        <dbReference type="Pfam" id="PF14761"/>
    </source>
</evidence>
<dbReference type="FunCoup" id="A0A067RSB7">
    <property type="interactions" value="2"/>
</dbReference>
<dbReference type="InterPro" id="IPR029437">
    <property type="entry name" value="HPS3_N"/>
</dbReference>
<dbReference type="OrthoDB" id="10255480at2759"/>
<feature type="region of interest" description="Disordered" evidence="1">
    <location>
        <begin position="928"/>
        <end position="957"/>
    </location>
</feature>
<dbReference type="InterPro" id="IPR029438">
    <property type="entry name" value="HPS3_C"/>
</dbReference>
<dbReference type="Pfam" id="PF14761">
    <property type="entry name" value="HPS3_N"/>
    <property type="match status" value="1"/>
</dbReference>